<dbReference type="Proteomes" id="UP000031449">
    <property type="component" value="Plasmid unnamed"/>
</dbReference>
<dbReference type="KEGG" id="jeo:JMA_41140"/>
<protein>
    <submittedName>
        <fullName evidence="3">Uncharacterized protein</fullName>
    </submittedName>
</protein>
<gene>
    <name evidence="3" type="ORF">JMA_41140</name>
</gene>
<dbReference type="SUPFAM" id="SSF50939">
    <property type="entry name" value="Sialidases"/>
    <property type="match status" value="2"/>
</dbReference>
<name>A0A0B5ATL3_9BACL</name>
<reference evidence="3 4" key="1">
    <citation type="submission" date="2014-08" db="EMBL/GenBank/DDBJ databases">
        <title>Complete genome of a marine bacteria Jeotgalibacillus malaysiensis.</title>
        <authorList>
            <person name="Yaakop A.S."/>
            <person name="Chan K.-G."/>
            <person name="Goh K.M."/>
        </authorList>
    </citation>
    <scope>NUCLEOTIDE SEQUENCE [LARGE SCALE GENOMIC DNA]</scope>
    <source>
        <strain evidence="3 4">D5</strain>
        <plasmid evidence="4">Plasmid</plasmid>
    </source>
</reference>
<feature type="region of interest" description="Disordered" evidence="1">
    <location>
        <begin position="760"/>
        <end position="779"/>
    </location>
</feature>
<evidence type="ECO:0000313" key="4">
    <source>
        <dbReference type="Proteomes" id="UP000031449"/>
    </source>
</evidence>
<feature type="chain" id="PRO_5038617001" evidence="2">
    <location>
        <begin position="24"/>
        <end position="1214"/>
    </location>
</feature>
<evidence type="ECO:0000256" key="1">
    <source>
        <dbReference type="SAM" id="MobiDB-lite"/>
    </source>
</evidence>
<evidence type="ECO:0000256" key="2">
    <source>
        <dbReference type="SAM" id="SignalP"/>
    </source>
</evidence>
<proteinExistence type="predicted"/>
<keyword evidence="3" id="KW-0614">Plasmid</keyword>
<geneLocation type="plasmid" evidence="4"/>
<accession>A0A0B5ATL3</accession>
<dbReference type="Gene3D" id="2.120.10.10">
    <property type="match status" value="1"/>
</dbReference>
<sequence length="1214" mass="133733">MKKKQMMLATATVPMLATGLVLPMGNESVVQKVQAEGTNEVQNQADVYKDGESLWQDKYNPWHMAFTGLNKEFQLVDTYYDGQKMVEDVRQSKTGVPFKKLKTESGKIFAYGLKQDALEGVFNQETGLVEKFPSAEKHPFGFLNTLYYSNPTTNLSRYNAINQMAEINGVLIATTGNPGSSTQYYSISRDNGETWENISDQMKSLGYFEKITLTDGKLTAQRVAGGKTIVSESTDGLTWSDKYAISSPYIGFDIYETESRIVAFINSTVYISENGGSTFSQQALPTGAAKPVFMNGKFVTFVQDDILYSEDGKTWKKATEPALDVRKIYADPIGKRFIALSKGYVSVSEDADTWTSLDMNLSFEPTGIVFDDELRQNKTLENKKTIVTANDSLPLGKKAWETDISQYLFRYTARPLQFPMEMKENHTLLGNYQDFFLRSGGKLIHGYLNNSGLQVWKENDNPSLNYYTNTRSNVHTGSLRMTSGTLVGTDKILTTFKESYQGVTNGIAIFDKEDLLEDNSVMKEVLPVEVQPLPVALGASPTLSFSGDGFMAVTAVRTSNNKTYTQAFISKDEGKTWEASNEVEGRVADVVVTEDGKIVLFGDTQWASGQPFISVSEDGGKTFENVTDIQTIGKTFEHTNRSGKHDVAYRDGVYIWNNVKPYRSTDLVNWTPIVATGSIDGSPNKNDVKYDPVKDAFILIGQNYIGLSKDGEKWRELLVHNHKLFENGGSSKYAYSLLNLTITSDYLSDIEIPKHDWQNKTPDVPEVKDESAPTASVSIGSDDWTNRHATIEVSGIEDEGEGFDYMVLPDGTISKEQGISFIVTENGSYSFKLYDKAGNMQEYIMDVKTIDKTPARVEVTPSTADWTKNGVSLSVTASDTQSGISYIELPNGEKVEAEKAEYEVSQNGEYTFKAVDKAGNELEYRYEVNNIDNTPATAVVESDITSPTKEDVVLSIKASDEESGVASITLPSGEIVEGDMAEVKATENGVYTFIVKDKAGNESTFTHEVKNIDREPGETTLTNLTSGWTNEFSAIEVQASDKGSGVDYIVTPDGDKVEADKFVFEASDNGVYTFTTVDKAGNEWTESISVTNIDRTVGTAKVTPSTTKSTNAKFGVTLSIEAKDAQSGVEFIILPNGVVISGDTANYHVHANGEYTFVVLDRAGNAWTVTQEVNNLKGNAYRAKQDPTGEVIYLPNGKVWKGKAPTPPKGLIGR</sequence>
<feature type="compositionally biased region" description="Basic and acidic residues" evidence="1">
    <location>
        <begin position="760"/>
        <end position="771"/>
    </location>
</feature>
<organism evidence="3 4">
    <name type="scientific">Jeotgalibacillus malaysiensis</name>
    <dbReference type="NCBI Taxonomy" id="1508404"/>
    <lineage>
        <taxon>Bacteria</taxon>
        <taxon>Bacillati</taxon>
        <taxon>Bacillota</taxon>
        <taxon>Bacilli</taxon>
        <taxon>Bacillales</taxon>
        <taxon>Caryophanaceae</taxon>
        <taxon>Jeotgalibacillus</taxon>
    </lineage>
</organism>
<keyword evidence="4" id="KW-1185">Reference proteome</keyword>
<keyword evidence="2" id="KW-0732">Signal</keyword>
<evidence type="ECO:0000313" key="3">
    <source>
        <dbReference type="EMBL" id="AJD93431.1"/>
    </source>
</evidence>
<dbReference type="Gene3D" id="2.130.10.10">
    <property type="entry name" value="YVTN repeat-like/Quinoprotein amine dehydrogenase"/>
    <property type="match status" value="1"/>
</dbReference>
<dbReference type="CDD" id="cd15482">
    <property type="entry name" value="Sialidase_non-viral"/>
    <property type="match status" value="2"/>
</dbReference>
<dbReference type="BioCyc" id="JESP1508404:G14D9-13398-MONOMER"/>
<dbReference type="HOGENOM" id="CLU_269342_0_0_9"/>
<dbReference type="InterPro" id="IPR036278">
    <property type="entry name" value="Sialidase_sf"/>
</dbReference>
<dbReference type="AlphaFoldDB" id="A0A0B5ATL3"/>
<dbReference type="OrthoDB" id="2877457at2"/>
<feature type="signal peptide" evidence="2">
    <location>
        <begin position="1"/>
        <end position="23"/>
    </location>
</feature>
<dbReference type="InterPro" id="IPR015943">
    <property type="entry name" value="WD40/YVTN_repeat-like_dom_sf"/>
</dbReference>
<dbReference type="EMBL" id="CP009417">
    <property type="protein sequence ID" value="AJD93431.1"/>
    <property type="molecule type" value="Genomic_DNA"/>
</dbReference>